<sequence length="782" mass="88710">MPYGSLVERSRLRRAGRPGLTQLVPMEIKPPQSSGWRSILHPFFTCVRSMIEDLTRVNSGRLYFCRAFFSVVFLALLVITLILVAVVLMPSAPSPDVREPSTFMGEAVAKRVQSNTLWEVCKLFAAQVRANGAHVEESLKEFLLRCQQEPSDHTGNISTNSHMNNVEDAARNDSNVGHDTRSPPQFSEGSVTKPGANMTLMSDSPFAERRDISEVMDELRLTVNFIMAHDPDGGLEHLANFMKKRLSPARVVDERGPETTAATSDWEETEAFQPFDEILYLQLSSFFAKHGNEGSITTRQARLWWRQKAVEVSSVVTGRFYYPLRRFHRAQQYSSETADTVNAWLSAMMEDFCDEEMEPLVSPPSSSPKRTLRQAGGNEQLLSRGENILKGLKTNGYASIAPPNSKLHTASIFVNVASYRDEECWPTVRQSVERAANMFRVYFGIAEQHLDTDLSCVSYDMLLPEPCTVPTDVPWAKNKGFDFDGAICFPVDNIRRRQIAPAAAYGPTYGRFVAMLLYRGEDYAFVLDSHTRFVFAWDSRITAMYMEMDHPRLVLSHYPEGYNTSDTHFNYERASTVYLCRASFVESDGYIRLDGIVISESEGSRIFRRRFVRPYASGGTSPEVYAGSRRPLPQPWAAGGFLFANASIMREVPFDPHLPNTFNGEEVLYSVRLWTHGYDIHSPKRSICYHIYTRKGQPKVWENNTHWEALRQKSRQRIQYLLQSRVKGTSTLLVPLNTTDPVVVVDKARYGMGRLRSVDAWYNFSGVNSVDYTVDGRWCGKK</sequence>
<feature type="compositionally biased region" description="Basic and acidic residues" evidence="1">
    <location>
        <begin position="169"/>
        <end position="181"/>
    </location>
</feature>
<feature type="region of interest" description="Disordered" evidence="1">
    <location>
        <begin position="169"/>
        <end position="198"/>
    </location>
</feature>
<dbReference type="VEuPathDB" id="TriTrypDB:TcIL3000_0_43290"/>
<dbReference type="PANTHER" id="PTHR34496">
    <property type="entry name" value="GLCNAC TRANSFERASE-RELATED"/>
    <property type="match status" value="1"/>
</dbReference>
<accession>F9W8Q2</accession>
<protein>
    <submittedName>
        <fullName evidence="3">WGS project CAEQ00000000 data, annotated contig 1759</fullName>
    </submittedName>
</protein>
<evidence type="ECO:0000256" key="1">
    <source>
        <dbReference type="SAM" id="MobiDB-lite"/>
    </source>
</evidence>
<evidence type="ECO:0000313" key="3">
    <source>
        <dbReference type="EMBL" id="CCD13588.1"/>
    </source>
</evidence>
<name>F9W8Q2_TRYCI</name>
<dbReference type="PANTHER" id="PTHR34496:SF10">
    <property type="entry name" value="GLCNAC TRANSFERASE"/>
    <property type="match status" value="1"/>
</dbReference>
<keyword evidence="2" id="KW-0472">Membrane</keyword>
<gene>
    <name evidence="3" type="ORF">TCIL3000_0_43290</name>
</gene>
<keyword evidence="4" id="KW-1185">Reference proteome</keyword>
<reference evidence="3 4" key="2">
    <citation type="journal article" date="2012" name="Proc. Natl. Acad. Sci. U.S.A.">
        <title>Antigenic diversity is generated by distinct evolutionary mechanisms in African trypanosome species.</title>
        <authorList>
            <person name="Jackson A.P."/>
            <person name="Berry A."/>
            <person name="Aslett M."/>
            <person name="Allison H.C."/>
            <person name="Burton P."/>
            <person name="Vavrova-Anderson J."/>
            <person name="Brown R."/>
            <person name="Browne H."/>
            <person name="Corton N."/>
            <person name="Hauser H."/>
            <person name="Gamble J."/>
            <person name="Gilderthorp R."/>
            <person name="Marcello L."/>
            <person name="McQuillan J."/>
            <person name="Otto T.D."/>
            <person name="Quail M.A."/>
            <person name="Sanders M.J."/>
            <person name="van Tonder A."/>
            <person name="Ginger M.L."/>
            <person name="Field M.C."/>
            <person name="Barry J.D."/>
            <person name="Hertz-Fowler C."/>
            <person name="Berriman M."/>
        </authorList>
    </citation>
    <scope>NUCLEOTIDE SEQUENCE [LARGE SCALE GENOMIC DNA]</scope>
    <source>
        <strain evidence="3 4">IL3000</strain>
    </source>
</reference>
<evidence type="ECO:0000313" key="4">
    <source>
        <dbReference type="Proteomes" id="UP000000702"/>
    </source>
</evidence>
<comment type="caution">
    <text evidence="3">The sequence shown here is derived from an EMBL/GenBank/DDBJ whole genome shotgun (WGS) entry which is preliminary data.</text>
</comment>
<dbReference type="InterPro" id="IPR021067">
    <property type="entry name" value="Glycosyltransferase"/>
</dbReference>
<dbReference type="Proteomes" id="UP000000702">
    <property type="component" value="Unassembled WGS sequence"/>
</dbReference>
<evidence type="ECO:0000256" key="2">
    <source>
        <dbReference type="SAM" id="Phobius"/>
    </source>
</evidence>
<feature type="transmembrane region" description="Helical" evidence="2">
    <location>
        <begin position="63"/>
        <end position="89"/>
    </location>
</feature>
<dbReference type="Pfam" id="PF11397">
    <property type="entry name" value="GlcNAc"/>
    <property type="match status" value="1"/>
</dbReference>
<dbReference type="InterPro" id="IPR029044">
    <property type="entry name" value="Nucleotide-diphossugar_trans"/>
</dbReference>
<dbReference type="AlphaFoldDB" id="F9W8Q2"/>
<keyword evidence="2" id="KW-1133">Transmembrane helix</keyword>
<dbReference type="OMA" id="THGYDIH"/>
<reference evidence="4" key="1">
    <citation type="submission" date="2011-07" db="EMBL/GenBank/DDBJ databases">
        <title>Divergent evolution of antigenic variation in African trypanosomes.</title>
        <authorList>
            <person name="Jackson A.P."/>
            <person name="Berry A."/>
            <person name="Allison H.C."/>
            <person name="Burton P."/>
            <person name="Anderson J."/>
            <person name="Aslett M."/>
            <person name="Brown R."/>
            <person name="Corton N."/>
            <person name="Harris D."/>
            <person name="Hauser H."/>
            <person name="Gamble J."/>
            <person name="Gilderthorp R."/>
            <person name="McQuillan J."/>
            <person name="Quail M.A."/>
            <person name="Sanders M."/>
            <person name="Van Tonder A."/>
            <person name="Ginger M.L."/>
            <person name="Donelson J.E."/>
            <person name="Field M.C."/>
            <person name="Barry J.D."/>
            <person name="Berriman M."/>
            <person name="Hertz-Fowler C."/>
        </authorList>
    </citation>
    <scope>NUCLEOTIDE SEQUENCE [LARGE SCALE GENOMIC DNA]</scope>
    <source>
        <strain evidence="4">IL3000</strain>
    </source>
</reference>
<feature type="region of interest" description="Disordered" evidence="1">
    <location>
        <begin position="357"/>
        <end position="377"/>
    </location>
</feature>
<keyword evidence="2" id="KW-0812">Transmembrane</keyword>
<dbReference type="SUPFAM" id="SSF53448">
    <property type="entry name" value="Nucleotide-diphospho-sugar transferases"/>
    <property type="match status" value="1"/>
</dbReference>
<dbReference type="EMBL" id="CAEQ01001196">
    <property type="protein sequence ID" value="CCD13588.1"/>
    <property type="molecule type" value="Genomic_DNA"/>
</dbReference>
<organism evidence="3 4">
    <name type="scientific">Trypanosoma congolense (strain IL3000)</name>
    <dbReference type="NCBI Taxonomy" id="1068625"/>
    <lineage>
        <taxon>Eukaryota</taxon>
        <taxon>Discoba</taxon>
        <taxon>Euglenozoa</taxon>
        <taxon>Kinetoplastea</taxon>
        <taxon>Metakinetoplastina</taxon>
        <taxon>Trypanosomatida</taxon>
        <taxon>Trypanosomatidae</taxon>
        <taxon>Trypanosoma</taxon>
        <taxon>Nannomonas</taxon>
    </lineage>
</organism>
<proteinExistence type="predicted"/>